<dbReference type="EMBL" id="CP090896">
    <property type="protein sequence ID" value="ULT85280.1"/>
    <property type="molecule type" value="Genomic_DNA"/>
</dbReference>
<proteinExistence type="predicted"/>
<name>A0AAE8ZXT6_CAEBR</name>
<gene>
    <name evidence="1" type="ORF">L3Y34_013817</name>
</gene>
<evidence type="ECO:0000313" key="1">
    <source>
        <dbReference type="EMBL" id="ULT85280.1"/>
    </source>
</evidence>
<organism evidence="1 2">
    <name type="scientific">Caenorhabditis briggsae</name>
    <dbReference type="NCBI Taxonomy" id="6238"/>
    <lineage>
        <taxon>Eukaryota</taxon>
        <taxon>Metazoa</taxon>
        <taxon>Ecdysozoa</taxon>
        <taxon>Nematoda</taxon>
        <taxon>Chromadorea</taxon>
        <taxon>Rhabditida</taxon>
        <taxon>Rhabditina</taxon>
        <taxon>Rhabditomorpha</taxon>
        <taxon>Rhabditoidea</taxon>
        <taxon>Rhabditidae</taxon>
        <taxon>Peloderinae</taxon>
        <taxon>Caenorhabditis</taxon>
    </lineage>
</organism>
<dbReference type="Proteomes" id="UP000827892">
    <property type="component" value="Chromosome X"/>
</dbReference>
<protein>
    <submittedName>
        <fullName evidence="1">Uncharacterized protein</fullName>
    </submittedName>
</protein>
<accession>A0AAE8ZXT6</accession>
<reference evidence="1 2" key="1">
    <citation type="submission" date="2022-05" db="EMBL/GenBank/DDBJ databases">
        <title>Chromosome-level reference genomes for two strains of Caenorhabditis briggsae: an improved platform for comparative genomics.</title>
        <authorList>
            <person name="Stevens L."/>
            <person name="Andersen E.C."/>
        </authorList>
    </citation>
    <scope>NUCLEOTIDE SEQUENCE [LARGE SCALE GENOMIC DNA]</scope>
    <source>
        <strain evidence="1">QX1410_ONT</strain>
        <tissue evidence="1">Whole-organism</tissue>
    </source>
</reference>
<sequence>MKLMVPGKDWDEAVISDGRFCSAVYQALDRTAVFGGGDRHPSHIPKIVNMTKGNDCVLEHVDNSKFGYPSSDMWNCYCFSDMCNYPFTFKEFERRGHTLKPTSAFPLFYHLTYLEFYIFFNQKVFIFKE</sequence>
<dbReference type="AlphaFoldDB" id="A0AAE8ZXT6"/>
<evidence type="ECO:0000313" key="2">
    <source>
        <dbReference type="Proteomes" id="UP000827892"/>
    </source>
</evidence>